<sequence>MKKLLLSASVLLMATGAFAQTTTMTGSDARFGIKAGVNLARFHTSGGNNEAFNDNVKDNVGFNVTAFADFGVGNNFFIQPGISLQNKGAKFESTNVVTAANITTTTISSNKTSLMTIEVPVNAVFRIPTGDAGAIQISAGPYIGFNVSGKNKLESTATAVNNTNNSSSTITSSGENDLSFGSATDKNYGSTEFGANFGLAYRLNSGISVGANYGLGLTDLTPKDRRANNNDNKLTNRVLGFSVGYSF</sequence>
<comment type="caution">
    <text evidence="4">The sequence shown here is derived from an EMBL/GenBank/DDBJ whole genome shotgun (WGS) entry which is preliminary data.</text>
</comment>
<keyword evidence="5" id="KW-1185">Reference proteome</keyword>
<accession>A0A7K0FUI1</accession>
<dbReference type="OrthoDB" id="1150878at2"/>
<evidence type="ECO:0000256" key="2">
    <source>
        <dbReference type="SAM" id="SignalP"/>
    </source>
</evidence>
<dbReference type="EMBL" id="WKKH01000002">
    <property type="protein sequence ID" value="MRX74870.1"/>
    <property type="molecule type" value="Genomic_DNA"/>
</dbReference>
<feature type="signal peptide" evidence="2">
    <location>
        <begin position="1"/>
        <end position="19"/>
    </location>
</feature>
<organism evidence="4 5">
    <name type="scientific">Pedobacter petrophilus</name>
    <dbReference type="NCBI Taxonomy" id="1908241"/>
    <lineage>
        <taxon>Bacteria</taxon>
        <taxon>Pseudomonadati</taxon>
        <taxon>Bacteroidota</taxon>
        <taxon>Sphingobacteriia</taxon>
        <taxon>Sphingobacteriales</taxon>
        <taxon>Sphingobacteriaceae</taxon>
        <taxon>Pedobacter</taxon>
    </lineage>
</organism>
<dbReference type="Proteomes" id="UP000487757">
    <property type="component" value="Unassembled WGS sequence"/>
</dbReference>
<evidence type="ECO:0000259" key="3">
    <source>
        <dbReference type="Pfam" id="PF13505"/>
    </source>
</evidence>
<keyword evidence="1 2" id="KW-0732">Signal</keyword>
<evidence type="ECO:0000256" key="1">
    <source>
        <dbReference type="ARBA" id="ARBA00022729"/>
    </source>
</evidence>
<dbReference type="RefSeq" id="WP_154279034.1">
    <property type="nucleotide sequence ID" value="NZ_JBHUJQ010000001.1"/>
</dbReference>
<gene>
    <name evidence="4" type="ORF">GJU39_02115</name>
</gene>
<dbReference type="Pfam" id="PF13505">
    <property type="entry name" value="OMP_b-brl"/>
    <property type="match status" value="1"/>
</dbReference>
<feature type="chain" id="PRO_5029836363" evidence="2">
    <location>
        <begin position="20"/>
        <end position="247"/>
    </location>
</feature>
<name>A0A7K0FUI1_9SPHI</name>
<protein>
    <submittedName>
        <fullName evidence="4">Outer membrane beta-barrel protein</fullName>
    </submittedName>
</protein>
<reference evidence="4 5" key="1">
    <citation type="submission" date="2019-11" db="EMBL/GenBank/DDBJ databases">
        <title>Pedobacter petrophilus genome.</title>
        <authorList>
            <person name="Feldbauer M.J."/>
            <person name="Newman J.D."/>
        </authorList>
    </citation>
    <scope>NUCLEOTIDE SEQUENCE [LARGE SCALE GENOMIC DNA]</scope>
    <source>
        <strain evidence="4 5">LMG 29686</strain>
    </source>
</reference>
<proteinExistence type="predicted"/>
<evidence type="ECO:0000313" key="4">
    <source>
        <dbReference type="EMBL" id="MRX74870.1"/>
    </source>
</evidence>
<dbReference type="InterPro" id="IPR027385">
    <property type="entry name" value="Beta-barrel_OMP"/>
</dbReference>
<evidence type="ECO:0000313" key="5">
    <source>
        <dbReference type="Proteomes" id="UP000487757"/>
    </source>
</evidence>
<dbReference type="AlphaFoldDB" id="A0A7K0FUI1"/>
<feature type="domain" description="Outer membrane protein beta-barrel" evidence="3">
    <location>
        <begin position="11"/>
        <end position="247"/>
    </location>
</feature>